<sequence>MGFLFPQISLRLRQSDCEADTTGHKNEKHDQTPTLCPEPPDVDGRNRTDGRPMILCHVLFQILPSQLLFDLVLGSLVNLAPHNQPLKRAR</sequence>
<reference evidence="2 3" key="1">
    <citation type="submission" date="2016-01" db="EMBL/GenBank/DDBJ databases">
        <authorList>
            <person name="Regsiter A."/>
            <person name="william w."/>
        </authorList>
    </citation>
    <scope>NUCLEOTIDE SEQUENCE [LARGE SCALE GENOMIC DNA]</scope>
    <source>
        <strain evidence="2 3">B6</strain>
    </source>
</reference>
<evidence type="ECO:0000313" key="2">
    <source>
        <dbReference type="EMBL" id="CVI18538.1"/>
    </source>
</evidence>
<comment type="caution">
    <text evidence="2">The sequence shown here is derived from an EMBL/GenBank/DDBJ whole genome shotgun (WGS) entry which is preliminary data.</text>
</comment>
<feature type="region of interest" description="Disordered" evidence="1">
    <location>
        <begin position="17"/>
        <end position="47"/>
    </location>
</feature>
<dbReference type="AlphaFoldDB" id="A0A822V2S3"/>
<organism evidence="2 3">
    <name type="scientific">Agrobacterium tumefaciens str. B6</name>
    <dbReference type="NCBI Taxonomy" id="1183423"/>
    <lineage>
        <taxon>Bacteria</taxon>
        <taxon>Pseudomonadati</taxon>
        <taxon>Pseudomonadota</taxon>
        <taxon>Alphaproteobacteria</taxon>
        <taxon>Hyphomicrobiales</taxon>
        <taxon>Rhizobiaceae</taxon>
        <taxon>Rhizobium/Agrobacterium group</taxon>
        <taxon>Agrobacterium</taxon>
        <taxon>Agrobacterium tumefaciens complex</taxon>
    </lineage>
</organism>
<name>A0A822V2S3_AGRTU</name>
<feature type="compositionally biased region" description="Basic and acidic residues" evidence="1">
    <location>
        <begin position="17"/>
        <end position="31"/>
    </location>
</feature>
<gene>
    <name evidence="2" type="ORF">AGR4A_Cc40037</name>
</gene>
<evidence type="ECO:0000313" key="3">
    <source>
        <dbReference type="Proteomes" id="UP000192074"/>
    </source>
</evidence>
<protein>
    <submittedName>
        <fullName evidence="2">Uncharacterized protein</fullName>
    </submittedName>
</protein>
<evidence type="ECO:0000256" key="1">
    <source>
        <dbReference type="SAM" id="MobiDB-lite"/>
    </source>
</evidence>
<proteinExistence type="predicted"/>
<dbReference type="EMBL" id="FCNL01000021">
    <property type="protein sequence ID" value="CVI18538.1"/>
    <property type="molecule type" value="Genomic_DNA"/>
</dbReference>
<dbReference type="Proteomes" id="UP000192074">
    <property type="component" value="Unassembled WGS sequence"/>
</dbReference>
<accession>A0A822V2S3</accession>